<dbReference type="EMBL" id="CM001402">
    <property type="protein sequence ID" value="EHO42807.1"/>
    <property type="molecule type" value="Genomic_DNA"/>
</dbReference>
<dbReference type="PANTHER" id="PTHR36454">
    <property type="entry name" value="LMO2823 PROTEIN"/>
    <property type="match status" value="1"/>
</dbReference>
<evidence type="ECO:0000313" key="4">
    <source>
        <dbReference type="Proteomes" id="UP000183868"/>
    </source>
</evidence>
<dbReference type="HOGENOM" id="CLU_031277_0_0_0"/>
<dbReference type="Pfam" id="PF06245">
    <property type="entry name" value="DUF1015"/>
    <property type="match status" value="1"/>
</dbReference>
<dbReference type="PIRSF" id="PIRSF033563">
    <property type="entry name" value="UCP033563"/>
    <property type="match status" value="1"/>
</dbReference>
<dbReference type="Proteomes" id="UP000004671">
    <property type="component" value="Chromosome"/>
</dbReference>
<organism evidence="2 3">
    <name type="scientific">Caldithrix abyssi DSM 13497</name>
    <dbReference type="NCBI Taxonomy" id="880073"/>
    <lineage>
        <taxon>Bacteria</taxon>
        <taxon>Pseudomonadati</taxon>
        <taxon>Calditrichota</taxon>
        <taxon>Calditrichia</taxon>
        <taxon>Calditrichales</taxon>
        <taxon>Calditrichaceae</taxon>
        <taxon>Caldithrix</taxon>
    </lineage>
</organism>
<dbReference type="PANTHER" id="PTHR36454:SF1">
    <property type="entry name" value="DUF1015 DOMAIN-CONTAINING PROTEIN"/>
    <property type="match status" value="1"/>
</dbReference>
<reference evidence="1 4" key="2">
    <citation type="submission" date="2016-11" db="EMBL/GenBank/DDBJ databases">
        <title>Genomic analysis of Caldithrix abyssi and proposal of a novel bacterial phylum Caldithrichaeota.</title>
        <authorList>
            <person name="Kublanov I."/>
            <person name="Sigalova O."/>
            <person name="Gavrilov S."/>
            <person name="Lebedinsky A."/>
            <person name="Ivanova N."/>
            <person name="Daum C."/>
            <person name="Reddy T."/>
            <person name="Klenk H.P."/>
            <person name="Goker M."/>
            <person name="Reva O."/>
            <person name="Miroshnichenko M."/>
            <person name="Kyprides N."/>
            <person name="Woyke T."/>
            <person name="Gelfand M."/>
        </authorList>
    </citation>
    <scope>NUCLEOTIDE SEQUENCE [LARGE SCALE GENOMIC DNA]</scope>
    <source>
        <strain evidence="1 4">LF13</strain>
    </source>
</reference>
<dbReference type="AlphaFoldDB" id="H1XUI1"/>
<dbReference type="PaxDb" id="880073-Calab_3201"/>
<dbReference type="Proteomes" id="UP000183868">
    <property type="component" value="Chromosome"/>
</dbReference>
<keyword evidence="3" id="KW-1185">Reference proteome</keyword>
<dbReference type="OrthoDB" id="9802023at2"/>
<proteinExistence type="predicted"/>
<evidence type="ECO:0000313" key="1">
    <source>
        <dbReference type="EMBL" id="APF18833.1"/>
    </source>
</evidence>
<name>H1XUI1_CALAY</name>
<dbReference type="RefSeq" id="WP_006930160.1">
    <property type="nucleotide sequence ID" value="NZ_CM001402.1"/>
</dbReference>
<dbReference type="EMBL" id="CP018099">
    <property type="protein sequence ID" value="APF18833.1"/>
    <property type="molecule type" value="Genomic_DNA"/>
</dbReference>
<dbReference type="InParanoid" id="H1XUI1"/>
<dbReference type="eggNOG" id="COG4198">
    <property type="taxonomic scope" value="Bacteria"/>
</dbReference>
<evidence type="ECO:0000313" key="2">
    <source>
        <dbReference type="EMBL" id="EHO42807.1"/>
    </source>
</evidence>
<evidence type="ECO:0000313" key="3">
    <source>
        <dbReference type="Proteomes" id="UP000004671"/>
    </source>
</evidence>
<protein>
    <submittedName>
        <fullName evidence="2">Uncharacterized conserved protein UCP033563</fullName>
    </submittedName>
    <submittedName>
        <fullName evidence="1">Uncharacterized conserved protein, DUF1015 family</fullName>
    </submittedName>
</protein>
<gene>
    <name evidence="1" type="ORF">Cabys_2084</name>
    <name evidence="2" type="ORF">Calab_3201</name>
</gene>
<reference evidence="2 3" key="1">
    <citation type="submission" date="2011-09" db="EMBL/GenBank/DDBJ databases">
        <title>The permanent draft genome of Caldithrix abyssi DSM 13497.</title>
        <authorList>
            <consortium name="US DOE Joint Genome Institute (JGI-PGF)"/>
            <person name="Lucas S."/>
            <person name="Han J."/>
            <person name="Lapidus A."/>
            <person name="Bruce D."/>
            <person name="Goodwin L."/>
            <person name="Pitluck S."/>
            <person name="Peters L."/>
            <person name="Kyrpides N."/>
            <person name="Mavromatis K."/>
            <person name="Ivanova N."/>
            <person name="Mikhailova N."/>
            <person name="Chertkov O."/>
            <person name="Detter J.C."/>
            <person name="Tapia R."/>
            <person name="Han C."/>
            <person name="Land M."/>
            <person name="Hauser L."/>
            <person name="Markowitz V."/>
            <person name="Cheng J.-F."/>
            <person name="Hugenholtz P."/>
            <person name="Woyke T."/>
            <person name="Wu D."/>
            <person name="Spring S."/>
            <person name="Brambilla E."/>
            <person name="Klenk H.-P."/>
            <person name="Eisen J.A."/>
        </authorList>
    </citation>
    <scope>NUCLEOTIDE SEQUENCE [LARGE SCALE GENOMIC DNA]</scope>
    <source>
        <strain evidence="2 3">DSM 13497</strain>
    </source>
</reference>
<dbReference type="InterPro" id="IPR008323">
    <property type="entry name" value="UCP033563"/>
</dbReference>
<sequence>MAIIKPFKGLRPKKELAEKVASPPYDVLSSEEAREMAKDNPFSFLHINKPEIDLPPETNIYDEAVYQKGKENLDRFIKEGILVQDEKPMFYVYRQIMGDHSQIGLVAGASVEEYEKNLIKKHELTRADKEEDRVKHVNTLNAQTGPVFLTYKARPEIDALMNKIVQGEPEYDFTADDGIRHTFWLVDKDEDIKALQELFKQLDCLYVADGHHRSAAAMRVKQMRQAQNPNHTGDEEYNYFLTVIFPHNQMYIMDYNRVVKDLNGLSVDAFLKKVSEKFDVQKLGASAEKPRQKHEFVMYLNGEWYRLKARPGTFNENDPVEQLDVSILMNNLLVPILGIGDPRKDKRIDFVGGIRGLEELKRRVDSGEMQVAFGLYPTSIEDLMAIADAGKIMPPKSTWFEPKLRSGLVIHLLD</sequence>
<dbReference type="KEGG" id="caby:Cabys_2084"/>
<accession>H1XUI1</accession>